<dbReference type="AlphaFoldDB" id="A0A9W8MHV1"/>
<proteinExistence type="predicted"/>
<sequence>MGRKKLYATEEERKEASRIRGREYYHRHHASICESRRRNYTPVAQHTGSAAAPRQPRLTDEERRVRDRAKSRRYYERHKSEVQARRRGARRLIDRSDQLAGRSNQSTDDGTVWQAHIDYLGALFAKARSGQDTRTFVQTVARRYSANSSADQIYETSTAFSSLLQRVQRLEGEILNQLGVGHYLEDIQKLRLNIKEAIECLDDIWEWAVLGQFHEKYQTGTLRYQHLSLMSI</sequence>
<accession>A0A9W8MHV1</accession>
<dbReference type="Proteomes" id="UP001140091">
    <property type="component" value="Unassembled WGS sequence"/>
</dbReference>
<dbReference type="OrthoDB" id="3126212at2759"/>
<dbReference type="EMBL" id="JANBPK010000809">
    <property type="protein sequence ID" value="KAJ2931251.1"/>
    <property type="molecule type" value="Genomic_DNA"/>
</dbReference>
<evidence type="ECO:0000313" key="3">
    <source>
        <dbReference type="Proteomes" id="UP001140091"/>
    </source>
</evidence>
<feature type="region of interest" description="Disordered" evidence="1">
    <location>
        <begin position="36"/>
        <end position="107"/>
    </location>
</feature>
<comment type="caution">
    <text evidence="2">The sequence shown here is derived from an EMBL/GenBank/DDBJ whole genome shotgun (WGS) entry which is preliminary data.</text>
</comment>
<protein>
    <submittedName>
        <fullName evidence="2">Uncharacterized protein</fullName>
    </submittedName>
</protein>
<name>A0A9W8MHV1_9AGAR</name>
<evidence type="ECO:0000313" key="2">
    <source>
        <dbReference type="EMBL" id="KAJ2931251.1"/>
    </source>
</evidence>
<feature type="compositionally biased region" description="Basic and acidic residues" evidence="1">
    <location>
        <begin position="73"/>
        <end position="84"/>
    </location>
</feature>
<keyword evidence="3" id="KW-1185">Reference proteome</keyword>
<organism evidence="2 3">
    <name type="scientific">Candolleomyces eurysporus</name>
    <dbReference type="NCBI Taxonomy" id="2828524"/>
    <lineage>
        <taxon>Eukaryota</taxon>
        <taxon>Fungi</taxon>
        <taxon>Dikarya</taxon>
        <taxon>Basidiomycota</taxon>
        <taxon>Agaricomycotina</taxon>
        <taxon>Agaricomycetes</taxon>
        <taxon>Agaricomycetidae</taxon>
        <taxon>Agaricales</taxon>
        <taxon>Agaricineae</taxon>
        <taxon>Psathyrellaceae</taxon>
        <taxon>Candolleomyces</taxon>
    </lineage>
</organism>
<feature type="non-terminal residue" evidence="2">
    <location>
        <position position="232"/>
    </location>
</feature>
<gene>
    <name evidence="2" type="ORF">H1R20_g5858</name>
</gene>
<reference evidence="2" key="1">
    <citation type="submission" date="2022-06" db="EMBL/GenBank/DDBJ databases">
        <title>Genome Sequence of Candolleomyces eurysporus.</title>
        <authorList>
            <person name="Buettner E."/>
        </authorList>
    </citation>
    <scope>NUCLEOTIDE SEQUENCE</scope>
    <source>
        <strain evidence="2">VTCC 930004</strain>
    </source>
</reference>
<evidence type="ECO:0000256" key="1">
    <source>
        <dbReference type="SAM" id="MobiDB-lite"/>
    </source>
</evidence>